<comment type="similarity">
    <text evidence="1">Belongs to the neocarzinostatin family.</text>
</comment>
<protein>
    <recommendedName>
        <fullName evidence="10">Neocarzinostatin family protein</fullName>
    </recommendedName>
</protein>
<dbReference type="Pfam" id="PF00960">
    <property type="entry name" value="Neocarzinostat"/>
    <property type="match status" value="1"/>
</dbReference>
<keyword evidence="6" id="KW-0812">Transmembrane</keyword>
<feature type="transmembrane region" description="Helical" evidence="6">
    <location>
        <begin position="162"/>
        <end position="181"/>
    </location>
</feature>
<dbReference type="GO" id="GO:0042742">
    <property type="term" value="P:defense response to bacterium"/>
    <property type="evidence" value="ECO:0007669"/>
    <property type="project" value="UniProtKB-KW"/>
</dbReference>
<gene>
    <name evidence="8" type="ORF">GPX89_12775</name>
</gene>
<name>A0A7K1UUW6_9NOCA</name>
<evidence type="ECO:0000256" key="5">
    <source>
        <dbReference type="ARBA" id="ARBA00023157"/>
    </source>
</evidence>
<keyword evidence="3" id="KW-0044">Antibiotic</keyword>
<keyword evidence="6" id="KW-0472">Membrane</keyword>
<dbReference type="AlphaFoldDB" id="A0A7K1UUW6"/>
<dbReference type="InterPro" id="IPR027273">
    <property type="entry name" value="Neocarzinostatin-like"/>
</dbReference>
<dbReference type="InterPro" id="IPR002186">
    <property type="entry name" value="Neocarzinostatin_fam"/>
</dbReference>
<dbReference type="Gene3D" id="2.60.40.230">
    <property type="entry name" value="Neocarzinostatin-like"/>
    <property type="match status" value="1"/>
</dbReference>
<evidence type="ECO:0008006" key="10">
    <source>
        <dbReference type="Google" id="ProtNLM"/>
    </source>
</evidence>
<feature type="signal peptide" evidence="7">
    <location>
        <begin position="1"/>
        <end position="28"/>
    </location>
</feature>
<feature type="chain" id="PRO_5029506651" description="Neocarzinostatin family protein" evidence="7">
    <location>
        <begin position="29"/>
        <end position="188"/>
    </location>
</feature>
<keyword evidence="4" id="KW-0238">DNA-binding</keyword>
<dbReference type="RefSeq" id="WP_157387672.1">
    <property type="nucleotide sequence ID" value="NZ_WRPP01000002.1"/>
</dbReference>
<accession>A0A7K1UUW6</accession>
<evidence type="ECO:0000256" key="4">
    <source>
        <dbReference type="ARBA" id="ARBA00023125"/>
    </source>
</evidence>
<evidence type="ECO:0000256" key="3">
    <source>
        <dbReference type="ARBA" id="ARBA00023022"/>
    </source>
</evidence>
<comment type="caution">
    <text evidence="8">The sequence shown here is derived from an EMBL/GenBank/DDBJ whole genome shotgun (WGS) entry which is preliminary data.</text>
</comment>
<dbReference type="GO" id="GO:0003677">
    <property type="term" value="F:DNA binding"/>
    <property type="evidence" value="ECO:0007669"/>
    <property type="project" value="UniProtKB-KW"/>
</dbReference>
<organism evidence="8 9">
    <name type="scientific">Nocardia terrae</name>
    <dbReference type="NCBI Taxonomy" id="2675851"/>
    <lineage>
        <taxon>Bacteria</taxon>
        <taxon>Bacillati</taxon>
        <taxon>Actinomycetota</taxon>
        <taxon>Actinomycetes</taxon>
        <taxon>Mycobacteriales</taxon>
        <taxon>Nocardiaceae</taxon>
        <taxon>Nocardia</taxon>
    </lineage>
</organism>
<keyword evidence="5" id="KW-1015">Disulfide bond</keyword>
<evidence type="ECO:0000313" key="9">
    <source>
        <dbReference type="Proteomes" id="UP000466794"/>
    </source>
</evidence>
<reference evidence="8 9" key="1">
    <citation type="submission" date="2019-12" db="EMBL/GenBank/DDBJ databases">
        <title>Nocardia sp. nov. ET3-3 isolated from soil.</title>
        <authorList>
            <person name="Kanchanasin P."/>
            <person name="Tanasupawat S."/>
            <person name="Yuki M."/>
            <person name="Kudo T."/>
        </authorList>
    </citation>
    <scope>NUCLEOTIDE SEQUENCE [LARGE SCALE GENOMIC DNA]</scope>
    <source>
        <strain evidence="8 9">ET3-3</strain>
    </source>
</reference>
<evidence type="ECO:0000256" key="2">
    <source>
        <dbReference type="ARBA" id="ARBA00022529"/>
    </source>
</evidence>
<keyword evidence="7" id="KW-0732">Signal</keyword>
<dbReference type="SUPFAM" id="SSF49319">
    <property type="entry name" value="Actinoxanthin-like"/>
    <property type="match status" value="1"/>
</dbReference>
<proteinExistence type="inferred from homology"/>
<sequence>MRRDILRGVAGAAVTAAALLATAPSATAAPALHPTPAGEVSVGEVITIALDGLPANLPSVAIGQCKPAVTSPSDCQLDRSLLGNADAQGVWQPGQRGRTIVLTASVGGIDCTSAPGACTLAVTSLTNPTAIITSVPLTFGGAPTTQPAAQQSNSSDSHLAEIVTGVVVVVLLAAALAYLLLRVRSRRE</sequence>
<dbReference type="Proteomes" id="UP000466794">
    <property type="component" value="Unassembled WGS sequence"/>
</dbReference>
<keyword evidence="2" id="KW-0929">Antimicrobial</keyword>
<evidence type="ECO:0000313" key="8">
    <source>
        <dbReference type="EMBL" id="MVU78115.1"/>
    </source>
</evidence>
<evidence type="ECO:0000256" key="6">
    <source>
        <dbReference type="SAM" id="Phobius"/>
    </source>
</evidence>
<evidence type="ECO:0000256" key="1">
    <source>
        <dbReference type="ARBA" id="ARBA00010648"/>
    </source>
</evidence>
<keyword evidence="6" id="KW-1133">Transmembrane helix</keyword>
<evidence type="ECO:0000256" key="7">
    <source>
        <dbReference type="SAM" id="SignalP"/>
    </source>
</evidence>
<dbReference type="EMBL" id="WRPP01000002">
    <property type="protein sequence ID" value="MVU78115.1"/>
    <property type="molecule type" value="Genomic_DNA"/>
</dbReference>
<keyword evidence="9" id="KW-1185">Reference proteome</keyword>